<name>A0A840DGK1_9MICO</name>
<keyword evidence="3" id="KW-1185">Reference proteome</keyword>
<evidence type="ECO:0000313" key="3">
    <source>
        <dbReference type="Proteomes" id="UP000571183"/>
    </source>
</evidence>
<evidence type="ECO:0000256" key="1">
    <source>
        <dbReference type="SAM" id="Phobius"/>
    </source>
</evidence>
<accession>A0A840DGK1</accession>
<evidence type="ECO:0000313" key="2">
    <source>
        <dbReference type="EMBL" id="MBB4071860.1"/>
    </source>
</evidence>
<proteinExistence type="predicted"/>
<protein>
    <submittedName>
        <fullName evidence="2">Uncharacterized protein</fullName>
    </submittedName>
</protein>
<organism evidence="2 3">
    <name type="scientific">Canibacter oris</name>
    <dbReference type="NCBI Taxonomy" id="1365628"/>
    <lineage>
        <taxon>Bacteria</taxon>
        <taxon>Bacillati</taxon>
        <taxon>Actinomycetota</taxon>
        <taxon>Actinomycetes</taxon>
        <taxon>Micrococcales</taxon>
        <taxon>Microbacteriaceae</taxon>
        <taxon>Canibacter</taxon>
    </lineage>
</organism>
<keyword evidence="1" id="KW-0472">Membrane</keyword>
<comment type="caution">
    <text evidence="2">The sequence shown here is derived from an EMBL/GenBank/DDBJ whole genome shotgun (WGS) entry which is preliminary data.</text>
</comment>
<dbReference type="Proteomes" id="UP000571183">
    <property type="component" value="Unassembled WGS sequence"/>
</dbReference>
<dbReference type="EMBL" id="JACIFD010000011">
    <property type="protein sequence ID" value="MBB4071860.1"/>
    <property type="molecule type" value="Genomic_DNA"/>
</dbReference>
<dbReference type="AlphaFoldDB" id="A0A840DGK1"/>
<feature type="transmembrane region" description="Helical" evidence="1">
    <location>
        <begin position="59"/>
        <end position="80"/>
    </location>
</feature>
<dbReference type="RefSeq" id="WP_183304832.1">
    <property type="nucleotide sequence ID" value="NZ_JACIFD010000011.1"/>
</dbReference>
<keyword evidence="1" id="KW-1133">Transmembrane helix</keyword>
<feature type="transmembrane region" description="Helical" evidence="1">
    <location>
        <begin position="12"/>
        <end position="35"/>
    </location>
</feature>
<reference evidence="2" key="1">
    <citation type="submission" date="2020-08" db="EMBL/GenBank/DDBJ databases">
        <title>Sequencing the genomes of 1000 actinobacteria strains.</title>
        <authorList>
            <person name="Klenk H.-P."/>
        </authorList>
    </citation>
    <scope>NUCLEOTIDE SEQUENCE [LARGE SCALE GENOMIC DNA]</scope>
    <source>
        <strain evidence="2">DSM 27064</strain>
    </source>
</reference>
<sequence>MNLLEILDRLLPVLGAGLVFGAGLPALFAVGMRLLSGPAEYTADGKLVEIEPAAPAAKFFGYCIFALISLSILIGILWIAKDFIFFMTGFNLFGAAG</sequence>
<keyword evidence="1" id="KW-0812">Transmembrane</keyword>
<gene>
    <name evidence="2" type="ORF">F5897_001179</name>
</gene>